<keyword evidence="1" id="KW-0812">Transmembrane</keyword>
<dbReference type="GeneID" id="246306"/>
<proteinExistence type="evidence at transcript level"/>
<dbReference type="STRING" id="10116.ENSRNOP00000061833"/>
<dbReference type="EMBL" id="AF308611">
    <property type="protein sequence ID" value="AAL50353.1"/>
    <property type="molecule type" value="mRNA"/>
</dbReference>
<accession>Q8VBT7</accession>
<dbReference type="AGR" id="RGD:628800"/>
<evidence type="ECO:0000313" key="3">
    <source>
        <dbReference type="RGD" id="628800"/>
    </source>
</evidence>
<dbReference type="PaxDb" id="10116-ENSRNOP00000061833"/>
<dbReference type="Bgee" id="ENSRNOG00000013373">
    <property type="expression patterns" value="Expressed in stomach and 6 other cell types or tissues"/>
</dbReference>
<evidence type="ECO:0000256" key="1">
    <source>
        <dbReference type="SAM" id="Phobius"/>
    </source>
</evidence>
<evidence type="ECO:0000313" key="2">
    <source>
        <dbReference type="EMBL" id="AAL50353.1"/>
    </source>
</evidence>
<feature type="transmembrane region" description="Helical" evidence="1">
    <location>
        <begin position="129"/>
        <end position="150"/>
    </location>
</feature>
<dbReference type="RefSeq" id="NP_659556.2">
    <property type="nucleotide sequence ID" value="NM_145088.2"/>
</dbReference>
<name>Q8VBT7_RAT</name>
<dbReference type="CTD" id="107984345"/>
<dbReference type="RGD" id="628800">
    <property type="gene designation" value="Smim38"/>
</dbReference>
<reference evidence="2" key="1">
    <citation type="submission" date="2000-09" db="EMBL/GenBank/DDBJ databases">
        <authorList>
            <person name="Chiou S.-K."/>
            <person name="Yoo J."/>
            <person name="Loh K."/>
            <person name="Guzman R."/>
            <person name="Gopinathrao G."/>
            <person name="Lakshmanaswamy R."/>
            <person name="Chou Y.-C."/>
            <person name="Yang J."/>
            <person name="Popescu N."/>
            <person name="Nandi S."/>
        </authorList>
    </citation>
    <scope>NUCLEOTIDE SEQUENCE</scope>
    <source>
        <strain evidence="2">Lewis</strain>
    </source>
</reference>
<keyword evidence="1" id="KW-1133">Transmembrane helix</keyword>
<dbReference type="KEGG" id="rno:246306"/>
<protein>
    <submittedName>
        <fullName evidence="2">Mammary cancer associated protein RMT-1</fullName>
    </submittedName>
</protein>
<reference evidence="2" key="2">
    <citation type="journal article" date="2001" name="Cancer Lett.">
        <title>Identification of rat mammary tumor-1 gene (RMT-1), which is highly expressed in rat mammary tumors.</title>
        <authorList>
            <person name="Chiou S."/>
            <person name="Yoo J."/>
            <person name="Loh K.C."/>
            <person name="Guzman R.C."/>
            <person name="Gopinath G.R."/>
            <person name="Rajkumar L."/>
            <person name="Chou Y.C."/>
            <person name="Yang J."/>
            <person name="Popescu N.C."/>
            <person name="Nandi S."/>
        </authorList>
    </citation>
    <scope>NUCLEOTIDE SEQUENCE</scope>
    <source>
        <strain evidence="2">Lewis</strain>
    </source>
</reference>
<dbReference type="EMBL" id="AF308610">
    <property type="protein sequence ID" value="AAL50352.1"/>
    <property type="molecule type" value="Genomic_DNA"/>
</dbReference>
<organism evidence="2">
    <name type="scientific">Rattus norvegicus</name>
    <name type="common">Rat</name>
    <dbReference type="NCBI Taxonomy" id="10116"/>
    <lineage>
        <taxon>Eukaryota</taxon>
        <taxon>Metazoa</taxon>
        <taxon>Chordata</taxon>
        <taxon>Craniata</taxon>
        <taxon>Vertebrata</taxon>
        <taxon>Euteleostomi</taxon>
        <taxon>Mammalia</taxon>
        <taxon>Eutheria</taxon>
        <taxon>Euarchontoglires</taxon>
        <taxon>Glires</taxon>
        <taxon>Rodentia</taxon>
        <taxon>Myomorpha</taxon>
        <taxon>Muroidea</taxon>
        <taxon>Muridae</taxon>
        <taxon>Murinae</taxon>
        <taxon>Rattus</taxon>
    </lineage>
</organism>
<keyword evidence="1" id="KW-0472">Membrane</keyword>
<sequence length="166" mass="17696">MFGDYVSLAGRGRGDSAGGELPQASRRQGLWTMLPLSVTECLAPHEWYTGLLTKEAAYSPNCPLTGGEAQCSGKGWLRAARICPSEGATGRQAGLRSGLSEAAAAVPCVVDSLLSMASWLGDTPGPDPLMVLLVVILLVRFILWSCLGTYMDYRLARPQPGKPKEE</sequence>
<dbReference type="HOGENOM" id="CLU_1602200_0_0_1"/>
<dbReference type="AlphaFoldDB" id="Q8VBT7"/>
<dbReference type="InParanoid" id="Q8VBT7"/>
<gene>
    <name evidence="3" type="primary">Smim38</name>
    <name evidence="3" type="synonym">Rmt1</name>
</gene>
<dbReference type="UCSC" id="RGD:628800">
    <property type="organism name" value="rat"/>
</dbReference>
<dbReference type="SMR" id="Q8VBT7"/>